<dbReference type="AlphaFoldDB" id="A0A507CA52"/>
<proteinExistence type="inferred from homology"/>
<dbReference type="InterPro" id="IPR018506">
    <property type="entry name" value="Cyt_B5_heme-BS"/>
</dbReference>
<dbReference type="Gene3D" id="3.10.120.10">
    <property type="entry name" value="Cytochrome b5-like heme/steroid binding domain"/>
    <property type="match status" value="1"/>
</dbReference>
<gene>
    <name evidence="7" type="ORF">SeLEV6574_g08287</name>
</gene>
<accession>A0A507CA52</accession>
<dbReference type="GO" id="GO:0020037">
    <property type="term" value="F:heme binding"/>
    <property type="evidence" value="ECO:0007669"/>
    <property type="project" value="UniProtKB-UniRule"/>
</dbReference>
<organism evidence="7 8">
    <name type="scientific">Synchytrium endobioticum</name>
    <dbReference type="NCBI Taxonomy" id="286115"/>
    <lineage>
        <taxon>Eukaryota</taxon>
        <taxon>Fungi</taxon>
        <taxon>Fungi incertae sedis</taxon>
        <taxon>Chytridiomycota</taxon>
        <taxon>Chytridiomycota incertae sedis</taxon>
        <taxon>Chytridiomycetes</taxon>
        <taxon>Synchytriales</taxon>
        <taxon>Synchytriaceae</taxon>
        <taxon>Synchytrium</taxon>
    </lineage>
</organism>
<feature type="region of interest" description="Disordered" evidence="5">
    <location>
        <begin position="1"/>
        <end position="125"/>
    </location>
</feature>
<comment type="caution">
    <text evidence="7">The sequence shown here is derived from an EMBL/GenBank/DDBJ whole genome shotgun (WGS) entry which is preliminary data.</text>
</comment>
<dbReference type="GO" id="GO:0005737">
    <property type="term" value="C:cytoplasm"/>
    <property type="evidence" value="ECO:0007669"/>
    <property type="project" value="TreeGrafter"/>
</dbReference>
<dbReference type="Pfam" id="PF00173">
    <property type="entry name" value="Cyt-b5"/>
    <property type="match status" value="1"/>
</dbReference>
<dbReference type="PANTHER" id="PTHR46237">
    <property type="entry name" value="CYTOCHROME B5 REDUCTASE 4 FAMILY MEMBER"/>
    <property type="match status" value="1"/>
</dbReference>
<evidence type="ECO:0000256" key="5">
    <source>
        <dbReference type="SAM" id="MobiDB-lite"/>
    </source>
</evidence>
<keyword evidence="3 4" id="KW-0408">Iron</keyword>
<evidence type="ECO:0000313" key="8">
    <source>
        <dbReference type="Proteomes" id="UP000320475"/>
    </source>
</evidence>
<evidence type="ECO:0000256" key="2">
    <source>
        <dbReference type="ARBA" id="ARBA00022723"/>
    </source>
</evidence>
<keyword evidence="2 4" id="KW-0479">Metal-binding</keyword>
<reference evidence="7 8" key="1">
    <citation type="journal article" date="2019" name="Sci. Rep.">
        <title>Comparative genomics of chytrid fungi reveal insights into the obligate biotrophic and pathogenic lifestyle of Synchytrium endobioticum.</title>
        <authorList>
            <person name="van de Vossenberg B.T.L.H."/>
            <person name="Warris S."/>
            <person name="Nguyen H.D.T."/>
            <person name="van Gent-Pelzer M.P.E."/>
            <person name="Joly D.L."/>
            <person name="van de Geest H.C."/>
            <person name="Bonants P.J.M."/>
            <person name="Smith D.S."/>
            <person name="Levesque C.A."/>
            <person name="van der Lee T.A.J."/>
        </authorList>
    </citation>
    <scope>NUCLEOTIDE SEQUENCE [LARGE SCALE GENOMIC DNA]</scope>
    <source>
        <strain evidence="7 8">LEV6574</strain>
    </source>
</reference>
<dbReference type="FunFam" id="3.10.120.10:FF:000001">
    <property type="entry name" value="Cytochrome b5 reductase 4"/>
    <property type="match status" value="1"/>
</dbReference>
<dbReference type="SMART" id="SM01117">
    <property type="entry name" value="Cyt-b5"/>
    <property type="match status" value="1"/>
</dbReference>
<evidence type="ECO:0000256" key="1">
    <source>
        <dbReference type="ARBA" id="ARBA00022617"/>
    </source>
</evidence>
<feature type="compositionally biased region" description="Acidic residues" evidence="5">
    <location>
        <begin position="82"/>
        <end position="93"/>
    </location>
</feature>
<dbReference type="InterPro" id="IPR001199">
    <property type="entry name" value="Cyt_B5-like_heme/steroid-bd"/>
</dbReference>
<keyword evidence="1 4" id="KW-0349">Heme</keyword>
<name>A0A507CA52_9FUNG</name>
<dbReference type="VEuPathDB" id="FungiDB:SeMB42_g06791"/>
<sequence length="239" mass="25592">MTDHQSRTDIAPATSSGNESSLSSQTTSPSDTLSEATKRLQVGDLMGPPPVPIAKPVVSGFLSPNAAYLSPHGPALTTSTDPNDDVDVEEVEESSFPASNSYQRATSNTQSPRETSALAPSRRKKVVLPPGHSPLDWAKLKSSSSVNLRGVDTPALLKIPPSELVKHKSKDDLWICVRGKVYNCTRYVDFHPGGVKQLLRGGGIEATALFLTVHPWVNIEILLDKCLVGFLVPQGSVKS</sequence>
<dbReference type="PROSITE" id="PS00191">
    <property type="entry name" value="CYTOCHROME_B5_1"/>
    <property type="match status" value="1"/>
</dbReference>
<feature type="compositionally biased region" description="Low complexity" evidence="5">
    <location>
        <begin position="14"/>
        <end position="34"/>
    </location>
</feature>
<evidence type="ECO:0000259" key="6">
    <source>
        <dbReference type="PROSITE" id="PS50255"/>
    </source>
</evidence>
<evidence type="ECO:0000313" key="7">
    <source>
        <dbReference type="EMBL" id="TPX34423.1"/>
    </source>
</evidence>
<dbReference type="SUPFAM" id="SSF55856">
    <property type="entry name" value="Cytochrome b5-like heme/steroid binding domain"/>
    <property type="match status" value="1"/>
</dbReference>
<feature type="domain" description="Cytochrome b5 heme-binding" evidence="6">
    <location>
        <begin position="156"/>
        <end position="232"/>
    </location>
</feature>
<dbReference type="GO" id="GO:0046872">
    <property type="term" value="F:metal ion binding"/>
    <property type="evidence" value="ECO:0007669"/>
    <property type="project" value="UniProtKB-UniRule"/>
</dbReference>
<comment type="similarity">
    <text evidence="4">Belongs to the cytochrome b5 family.</text>
</comment>
<dbReference type="InterPro" id="IPR051872">
    <property type="entry name" value="Cytochrome_b5/Flavoprotein_Rdt"/>
</dbReference>
<evidence type="ECO:0000256" key="3">
    <source>
        <dbReference type="ARBA" id="ARBA00023004"/>
    </source>
</evidence>
<dbReference type="EMBL" id="QEAM01000825">
    <property type="protein sequence ID" value="TPX34423.1"/>
    <property type="molecule type" value="Genomic_DNA"/>
</dbReference>
<dbReference type="PANTHER" id="PTHR46237:SF1">
    <property type="entry name" value="CYTOCHROME B5 REDUCTASE 4"/>
    <property type="match status" value="1"/>
</dbReference>
<dbReference type="Proteomes" id="UP000320475">
    <property type="component" value="Unassembled WGS sequence"/>
</dbReference>
<dbReference type="PROSITE" id="PS50255">
    <property type="entry name" value="CYTOCHROME_B5_2"/>
    <property type="match status" value="1"/>
</dbReference>
<feature type="compositionally biased region" description="Polar residues" evidence="5">
    <location>
        <begin position="96"/>
        <end position="114"/>
    </location>
</feature>
<dbReference type="InterPro" id="IPR036400">
    <property type="entry name" value="Cyt_B5-like_heme/steroid_sf"/>
</dbReference>
<dbReference type="OrthoDB" id="432299at2759"/>
<evidence type="ECO:0000256" key="4">
    <source>
        <dbReference type="RuleBase" id="RU362121"/>
    </source>
</evidence>
<dbReference type="GO" id="GO:0004128">
    <property type="term" value="F:cytochrome-b5 reductase activity, acting on NAD(P)H"/>
    <property type="evidence" value="ECO:0007669"/>
    <property type="project" value="TreeGrafter"/>
</dbReference>
<protein>
    <recommendedName>
        <fullName evidence="6">Cytochrome b5 heme-binding domain-containing protein</fullName>
    </recommendedName>
</protein>